<evidence type="ECO:0000259" key="1">
    <source>
        <dbReference type="SMART" id="SM00407"/>
    </source>
</evidence>
<gene>
    <name evidence="2" type="ORF">Y1Q_0007745</name>
</gene>
<dbReference type="SMART" id="SM00407">
    <property type="entry name" value="IGc1"/>
    <property type="match status" value="1"/>
</dbReference>
<keyword evidence="3" id="KW-1185">Reference proteome</keyword>
<dbReference type="STRING" id="8496.A0A151NBY1"/>
<name>A0A151NBY1_ALLMI</name>
<proteinExistence type="predicted"/>
<evidence type="ECO:0000313" key="2">
    <source>
        <dbReference type="EMBL" id="KYO34312.1"/>
    </source>
</evidence>
<organism evidence="2 3">
    <name type="scientific">Alligator mississippiensis</name>
    <name type="common">American alligator</name>
    <dbReference type="NCBI Taxonomy" id="8496"/>
    <lineage>
        <taxon>Eukaryota</taxon>
        <taxon>Metazoa</taxon>
        <taxon>Chordata</taxon>
        <taxon>Craniata</taxon>
        <taxon>Vertebrata</taxon>
        <taxon>Euteleostomi</taxon>
        <taxon>Archelosauria</taxon>
        <taxon>Archosauria</taxon>
        <taxon>Crocodylia</taxon>
        <taxon>Alligatoridae</taxon>
        <taxon>Alligatorinae</taxon>
        <taxon>Alligator</taxon>
    </lineage>
</organism>
<dbReference type="Pfam" id="PF07654">
    <property type="entry name" value="C1-set"/>
    <property type="match status" value="1"/>
</dbReference>
<sequence>MEEESDPKEPSVLLMKSKASSDHRVKAACLAKDFYPKNVTFHFGVSHEVVYEQKDPVLSANGKYSAIKVAEFNENEEVDCSVQHTEKNFTAQSSQPAGSASMPATTTKLCDVSNATAEEENPETVNMLPLTVLGLRFLFAKSIAFNTLMTIKLFVF</sequence>
<protein>
    <recommendedName>
        <fullName evidence="1">Immunoglobulin C1-set domain-containing protein</fullName>
    </recommendedName>
</protein>
<reference evidence="2 3" key="1">
    <citation type="journal article" date="2012" name="Genome Biol.">
        <title>Sequencing three crocodilian genomes to illuminate the evolution of archosaurs and amniotes.</title>
        <authorList>
            <person name="St John J.A."/>
            <person name="Braun E.L."/>
            <person name="Isberg S.R."/>
            <person name="Miles L.G."/>
            <person name="Chong A.Y."/>
            <person name="Gongora J."/>
            <person name="Dalzell P."/>
            <person name="Moran C."/>
            <person name="Bed'hom B."/>
            <person name="Abzhanov A."/>
            <person name="Burgess S.C."/>
            <person name="Cooksey A.M."/>
            <person name="Castoe T.A."/>
            <person name="Crawford N.G."/>
            <person name="Densmore L.D."/>
            <person name="Drew J.C."/>
            <person name="Edwards S.V."/>
            <person name="Faircloth B.C."/>
            <person name="Fujita M.K."/>
            <person name="Greenwold M.J."/>
            <person name="Hoffmann F.G."/>
            <person name="Howard J.M."/>
            <person name="Iguchi T."/>
            <person name="Janes D.E."/>
            <person name="Khan S.Y."/>
            <person name="Kohno S."/>
            <person name="de Koning A.J."/>
            <person name="Lance S.L."/>
            <person name="McCarthy F.M."/>
            <person name="McCormack J.E."/>
            <person name="Merchant M.E."/>
            <person name="Peterson D.G."/>
            <person name="Pollock D.D."/>
            <person name="Pourmand N."/>
            <person name="Raney B.J."/>
            <person name="Roessler K.A."/>
            <person name="Sanford J.R."/>
            <person name="Sawyer R.H."/>
            <person name="Schmidt C.J."/>
            <person name="Triplett E.W."/>
            <person name="Tuberville T.D."/>
            <person name="Venegas-Anaya M."/>
            <person name="Howard J.T."/>
            <person name="Jarvis E.D."/>
            <person name="Guillette L.J.Jr."/>
            <person name="Glenn T.C."/>
            <person name="Green R.E."/>
            <person name="Ray D.A."/>
        </authorList>
    </citation>
    <scope>NUCLEOTIDE SEQUENCE [LARGE SCALE GENOMIC DNA]</scope>
    <source>
        <strain evidence="2">KSC_2009_1</strain>
    </source>
</reference>
<dbReference type="Gene3D" id="2.60.40.10">
    <property type="entry name" value="Immunoglobulins"/>
    <property type="match status" value="1"/>
</dbReference>
<comment type="caution">
    <text evidence="2">The sequence shown here is derived from an EMBL/GenBank/DDBJ whole genome shotgun (WGS) entry which is preliminary data.</text>
</comment>
<evidence type="ECO:0000313" key="3">
    <source>
        <dbReference type="Proteomes" id="UP000050525"/>
    </source>
</evidence>
<dbReference type="InterPro" id="IPR013783">
    <property type="entry name" value="Ig-like_fold"/>
</dbReference>
<dbReference type="InterPro" id="IPR036179">
    <property type="entry name" value="Ig-like_dom_sf"/>
</dbReference>
<dbReference type="Proteomes" id="UP000050525">
    <property type="component" value="Unassembled WGS sequence"/>
</dbReference>
<dbReference type="SUPFAM" id="SSF48726">
    <property type="entry name" value="Immunoglobulin"/>
    <property type="match status" value="1"/>
</dbReference>
<accession>A0A151NBY1</accession>
<dbReference type="EMBL" id="AKHW03003549">
    <property type="protein sequence ID" value="KYO34312.1"/>
    <property type="molecule type" value="Genomic_DNA"/>
</dbReference>
<dbReference type="AlphaFoldDB" id="A0A151NBY1"/>
<dbReference type="InterPro" id="IPR003597">
    <property type="entry name" value="Ig_C1-set"/>
</dbReference>
<feature type="domain" description="Immunoglobulin C1-set" evidence="1">
    <location>
        <begin position="24"/>
        <end position="90"/>
    </location>
</feature>